<evidence type="ECO:0000256" key="1">
    <source>
        <dbReference type="SAM" id="SignalP"/>
    </source>
</evidence>
<evidence type="ECO:0000313" key="3">
    <source>
        <dbReference type="Proteomes" id="UP001279734"/>
    </source>
</evidence>
<proteinExistence type="predicted"/>
<dbReference type="EMBL" id="BSYO01000037">
    <property type="protein sequence ID" value="GMH30160.1"/>
    <property type="molecule type" value="Genomic_DNA"/>
</dbReference>
<gene>
    <name evidence="2" type="ORF">Nepgr_032003</name>
</gene>
<accession>A0AAD3TIH7</accession>
<feature type="signal peptide" evidence="1">
    <location>
        <begin position="1"/>
        <end position="23"/>
    </location>
</feature>
<reference evidence="2" key="1">
    <citation type="submission" date="2023-05" db="EMBL/GenBank/DDBJ databases">
        <title>Nepenthes gracilis genome sequencing.</title>
        <authorList>
            <person name="Fukushima K."/>
        </authorList>
    </citation>
    <scope>NUCLEOTIDE SEQUENCE</scope>
    <source>
        <strain evidence="2">SING2019-196</strain>
    </source>
</reference>
<organism evidence="2 3">
    <name type="scientific">Nepenthes gracilis</name>
    <name type="common">Slender pitcher plant</name>
    <dbReference type="NCBI Taxonomy" id="150966"/>
    <lineage>
        <taxon>Eukaryota</taxon>
        <taxon>Viridiplantae</taxon>
        <taxon>Streptophyta</taxon>
        <taxon>Embryophyta</taxon>
        <taxon>Tracheophyta</taxon>
        <taxon>Spermatophyta</taxon>
        <taxon>Magnoliopsida</taxon>
        <taxon>eudicotyledons</taxon>
        <taxon>Gunneridae</taxon>
        <taxon>Pentapetalae</taxon>
        <taxon>Caryophyllales</taxon>
        <taxon>Nepenthaceae</taxon>
        <taxon>Nepenthes</taxon>
    </lineage>
</organism>
<dbReference type="Proteomes" id="UP001279734">
    <property type="component" value="Unassembled WGS sequence"/>
</dbReference>
<protein>
    <submittedName>
        <fullName evidence="2">Uncharacterized protein</fullName>
    </submittedName>
</protein>
<feature type="chain" id="PRO_5042034415" evidence="1">
    <location>
        <begin position="24"/>
        <end position="108"/>
    </location>
</feature>
<keyword evidence="1" id="KW-0732">Signal</keyword>
<name>A0AAD3TIH7_NEPGR</name>
<keyword evidence="3" id="KW-1185">Reference proteome</keyword>
<evidence type="ECO:0000313" key="2">
    <source>
        <dbReference type="EMBL" id="GMH30160.1"/>
    </source>
</evidence>
<comment type="caution">
    <text evidence="2">The sequence shown here is derived from an EMBL/GenBank/DDBJ whole genome shotgun (WGS) entry which is preliminary data.</text>
</comment>
<dbReference type="AlphaFoldDB" id="A0AAD3TIH7"/>
<sequence>MAFFLNFWNLFAGFLIPRPVSNSDLVEVALLGFSRVVDALRPVTSQADNENSPLEVPRAGYKSVKAFLIENCAMIMTSCCPSRQGSSHSHQPHQVPQLPKKMNELLNL</sequence>